<protein>
    <submittedName>
        <fullName evidence="4">(pine wood nematode) hypothetical protein</fullName>
    </submittedName>
    <submittedName>
        <fullName evidence="7">Pept_C1 domain-containing protein</fullName>
    </submittedName>
</protein>
<dbReference type="PRINTS" id="PR00705">
    <property type="entry name" value="PAPAIN"/>
</dbReference>
<dbReference type="InterPro" id="IPR013128">
    <property type="entry name" value="Peptidase_C1A"/>
</dbReference>
<evidence type="ECO:0000313" key="7">
    <source>
        <dbReference type="WBParaSite" id="BXY_0519500.1"/>
    </source>
</evidence>
<sequence length="415" mass="47266">MERPTGREGLLDTSIPIYEDPCFTAPSLKKHNVIVVHRPRRNKFSYYDILIVFGLVFLLSLTGRCIYKNFLYKTPKFLDELKSEASNIARASQDVVEDVEGRFEEYLREFQNELKGMTNEIKEMKKNAFEENWREIEKLKNAFDGRTEFGLNKFSHMTEDELKRYLIPSGFPKPRYLETAKPFDTAPGYVIDQDLKRPEQFDWRKVGAVTGVKDQGQCGSCWAFAIVGVVEAQNKIFNHKLVPLSEQELMDCDHRDNGCGGGFRGWGFEFVKNTGLVAEQNYSYQAMVGQCKLPMRDQTRVFVDEIYSFDGDEEEMADWVATKGPITIGVNVTRGMFAYKSGVFDPTPEDCAQNSLGSHAMAVIGYGTQNGERYWLLKNSWGPAHGEAGYIRMKRGVNSCGFGNNVYTALITKHH</sequence>
<dbReference type="OrthoDB" id="5875790at2759"/>
<dbReference type="InterPro" id="IPR038765">
    <property type="entry name" value="Papain-like_cys_pep_sf"/>
</dbReference>
<name>A0A1I7RWT2_BURXY</name>
<gene>
    <name evidence="4" type="ORF">BXYJ_LOCUS13578</name>
</gene>
<dbReference type="GO" id="GO:0006508">
    <property type="term" value="P:proteolysis"/>
    <property type="evidence" value="ECO:0007669"/>
    <property type="project" value="InterPro"/>
</dbReference>
<dbReference type="InterPro" id="IPR000668">
    <property type="entry name" value="Peptidase_C1A_C"/>
</dbReference>
<dbReference type="EMBL" id="CAJFDI010000006">
    <property type="protein sequence ID" value="CAD5233487.1"/>
    <property type="molecule type" value="Genomic_DNA"/>
</dbReference>
<dbReference type="WBParaSite" id="BXY_0519500.1">
    <property type="protein sequence ID" value="BXY_0519500.1"/>
    <property type="gene ID" value="BXY_0519500"/>
</dbReference>
<evidence type="ECO:0000256" key="2">
    <source>
        <dbReference type="SAM" id="Phobius"/>
    </source>
</evidence>
<evidence type="ECO:0000259" key="3">
    <source>
        <dbReference type="SMART" id="SM00645"/>
    </source>
</evidence>
<feature type="domain" description="Peptidase C1A papain C-terminal" evidence="3">
    <location>
        <begin position="197"/>
        <end position="410"/>
    </location>
</feature>
<keyword evidence="2" id="KW-0472">Membrane</keyword>
<dbReference type="InterPro" id="IPR025660">
    <property type="entry name" value="Pept_his_AS"/>
</dbReference>
<evidence type="ECO:0000313" key="6">
    <source>
        <dbReference type="Proteomes" id="UP000659654"/>
    </source>
</evidence>
<dbReference type="Pfam" id="PF08246">
    <property type="entry name" value="Inhibitor_I29"/>
    <property type="match status" value="1"/>
</dbReference>
<dbReference type="EMBL" id="CAJFCV020000006">
    <property type="protein sequence ID" value="CAG9128655.1"/>
    <property type="molecule type" value="Genomic_DNA"/>
</dbReference>
<dbReference type="Pfam" id="PF00112">
    <property type="entry name" value="Peptidase_C1"/>
    <property type="match status" value="1"/>
</dbReference>
<feature type="transmembrane region" description="Helical" evidence="2">
    <location>
        <begin position="46"/>
        <end position="67"/>
    </location>
</feature>
<evidence type="ECO:0000313" key="5">
    <source>
        <dbReference type="Proteomes" id="UP000095284"/>
    </source>
</evidence>
<dbReference type="GO" id="GO:0008234">
    <property type="term" value="F:cysteine-type peptidase activity"/>
    <property type="evidence" value="ECO:0007669"/>
    <property type="project" value="InterPro"/>
</dbReference>
<dbReference type="PROSITE" id="PS00639">
    <property type="entry name" value="THIOL_PROTEASE_HIS"/>
    <property type="match status" value="1"/>
</dbReference>
<keyword evidence="2" id="KW-1133">Transmembrane helix</keyword>
<reference evidence="4" key="2">
    <citation type="submission" date="2020-09" db="EMBL/GenBank/DDBJ databases">
        <authorList>
            <person name="Kikuchi T."/>
        </authorList>
    </citation>
    <scope>NUCLEOTIDE SEQUENCE</scope>
    <source>
        <strain evidence="4">Ka4C1</strain>
    </source>
</reference>
<dbReference type="Proteomes" id="UP000582659">
    <property type="component" value="Unassembled WGS sequence"/>
</dbReference>
<organism evidence="5 7">
    <name type="scientific">Bursaphelenchus xylophilus</name>
    <name type="common">Pinewood nematode worm</name>
    <name type="synonym">Aphelenchoides xylophilus</name>
    <dbReference type="NCBI Taxonomy" id="6326"/>
    <lineage>
        <taxon>Eukaryota</taxon>
        <taxon>Metazoa</taxon>
        <taxon>Ecdysozoa</taxon>
        <taxon>Nematoda</taxon>
        <taxon>Chromadorea</taxon>
        <taxon>Rhabditida</taxon>
        <taxon>Tylenchina</taxon>
        <taxon>Tylenchomorpha</taxon>
        <taxon>Aphelenchoidea</taxon>
        <taxon>Aphelenchoididae</taxon>
        <taxon>Bursaphelenchus</taxon>
    </lineage>
</organism>
<keyword evidence="6" id="KW-1185">Reference proteome</keyword>
<keyword evidence="2" id="KW-0812">Transmembrane</keyword>
<dbReference type="FunFam" id="3.90.70.10:FF:000103">
    <property type="entry name" value="Hypothetical LOC496748"/>
    <property type="match status" value="1"/>
</dbReference>
<comment type="similarity">
    <text evidence="1">Belongs to the peptidase C1 family.</text>
</comment>
<dbReference type="CDD" id="cd02248">
    <property type="entry name" value="Peptidase_C1A"/>
    <property type="match status" value="1"/>
</dbReference>
<dbReference type="Proteomes" id="UP000659654">
    <property type="component" value="Unassembled WGS sequence"/>
</dbReference>
<reference evidence="7" key="1">
    <citation type="submission" date="2016-11" db="UniProtKB">
        <authorList>
            <consortium name="WormBaseParasite"/>
        </authorList>
    </citation>
    <scope>IDENTIFICATION</scope>
</reference>
<evidence type="ECO:0000313" key="4">
    <source>
        <dbReference type="EMBL" id="CAD5233487.1"/>
    </source>
</evidence>
<dbReference type="Proteomes" id="UP000095284">
    <property type="component" value="Unplaced"/>
</dbReference>
<dbReference type="Gene3D" id="3.90.70.10">
    <property type="entry name" value="Cysteine proteinases"/>
    <property type="match status" value="1"/>
</dbReference>
<proteinExistence type="inferred from homology"/>
<dbReference type="SMR" id="A0A1I7RWT2"/>
<evidence type="ECO:0000256" key="1">
    <source>
        <dbReference type="ARBA" id="ARBA00008455"/>
    </source>
</evidence>
<dbReference type="InterPro" id="IPR013201">
    <property type="entry name" value="Prot_inhib_I29"/>
</dbReference>
<dbReference type="InterPro" id="IPR039417">
    <property type="entry name" value="Peptidase_C1A_papain-like"/>
</dbReference>
<dbReference type="SUPFAM" id="SSF54001">
    <property type="entry name" value="Cysteine proteinases"/>
    <property type="match status" value="1"/>
</dbReference>
<dbReference type="PANTHER" id="PTHR12411">
    <property type="entry name" value="CYSTEINE PROTEASE FAMILY C1-RELATED"/>
    <property type="match status" value="1"/>
</dbReference>
<dbReference type="SMART" id="SM00645">
    <property type="entry name" value="Pept_C1"/>
    <property type="match status" value="1"/>
</dbReference>
<dbReference type="AlphaFoldDB" id="A0A1I7RWT2"/>
<accession>A0A1I7RWT2</accession>